<name>A0ACD3AJW6_9AGAR</name>
<dbReference type="Proteomes" id="UP000308600">
    <property type="component" value="Unassembled WGS sequence"/>
</dbReference>
<protein>
    <submittedName>
        <fullName evidence="1">Uncharacterized protein</fullName>
    </submittedName>
</protein>
<evidence type="ECO:0000313" key="1">
    <source>
        <dbReference type="EMBL" id="TFK65821.1"/>
    </source>
</evidence>
<proteinExistence type="predicted"/>
<dbReference type="EMBL" id="ML208425">
    <property type="protein sequence ID" value="TFK65821.1"/>
    <property type="molecule type" value="Genomic_DNA"/>
</dbReference>
<reference evidence="1 2" key="1">
    <citation type="journal article" date="2019" name="Nat. Ecol. Evol.">
        <title>Megaphylogeny resolves global patterns of mushroom evolution.</title>
        <authorList>
            <person name="Varga T."/>
            <person name="Krizsan K."/>
            <person name="Foldi C."/>
            <person name="Dima B."/>
            <person name="Sanchez-Garcia M."/>
            <person name="Sanchez-Ramirez S."/>
            <person name="Szollosi G.J."/>
            <person name="Szarkandi J.G."/>
            <person name="Papp V."/>
            <person name="Albert L."/>
            <person name="Andreopoulos W."/>
            <person name="Angelini C."/>
            <person name="Antonin V."/>
            <person name="Barry K.W."/>
            <person name="Bougher N.L."/>
            <person name="Buchanan P."/>
            <person name="Buyck B."/>
            <person name="Bense V."/>
            <person name="Catcheside P."/>
            <person name="Chovatia M."/>
            <person name="Cooper J."/>
            <person name="Damon W."/>
            <person name="Desjardin D."/>
            <person name="Finy P."/>
            <person name="Geml J."/>
            <person name="Haridas S."/>
            <person name="Hughes K."/>
            <person name="Justo A."/>
            <person name="Karasinski D."/>
            <person name="Kautmanova I."/>
            <person name="Kiss B."/>
            <person name="Kocsube S."/>
            <person name="Kotiranta H."/>
            <person name="LaButti K.M."/>
            <person name="Lechner B.E."/>
            <person name="Liimatainen K."/>
            <person name="Lipzen A."/>
            <person name="Lukacs Z."/>
            <person name="Mihaltcheva S."/>
            <person name="Morgado L.N."/>
            <person name="Niskanen T."/>
            <person name="Noordeloos M.E."/>
            <person name="Ohm R.A."/>
            <person name="Ortiz-Santana B."/>
            <person name="Ovrebo C."/>
            <person name="Racz N."/>
            <person name="Riley R."/>
            <person name="Savchenko A."/>
            <person name="Shiryaev A."/>
            <person name="Soop K."/>
            <person name="Spirin V."/>
            <person name="Szebenyi C."/>
            <person name="Tomsovsky M."/>
            <person name="Tulloss R.E."/>
            <person name="Uehling J."/>
            <person name="Grigoriev I.V."/>
            <person name="Vagvolgyi C."/>
            <person name="Papp T."/>
            <person name="Martin F.M."/>
            <person name="Miettinen O."/>
            <person name="Hibbett D.S."/>
            <person name="Nagy L.G."/>
        </authorList>
    </citation>
    <scope>NUCLEOTIDE SEQUENCE [LARGE SCALE GENOMIC DNA]</scope>
    <source>
        <strain evidence="1 2">NL-1719</strain>
    </source>
</reference>
<evidence type="ECO:0000313" key="2">
    <source>
        <dbReference type="Proteomes" id="UP000308600"/>
    </source>
</evidence>
<organism evidence="1 2">
    <name type="scientific">Pluteus cervinus</name>
    <dbReference type="NCBI Taxonomy" id="181527"/>
    <lineage>
        <taxon>Eukaryota</taxon>
        <taxon>Fungi</taxon>
        <taxon>Dikarya</taxon>
        <taxon>Basidiomycota</taxon>
        <taxon>Agaricomycotina</taxon>
        <taxon>Agaricomycetes</taxon>
        <taxon>Agaricomycetidae</taxon>
        <taxon>Agaricales</taxon>
        <taxon>Pluteineae</taxon>
        <taxon>Pluteaceae</taxon>
        <taxon>Pluteus</taxon>
    </lineage>
</organism>
<gene>
    <name evidence="1" type="ORF">BDN72DRAFT_800797</name>
</gene>
<accession>A0ACD3AJW6</accession>
<sequence length="954" mass="102941">MPRGNGYRGGRGGRGGGNDGGFRGRGWGRGGRGRGGGRGGFGRGGGAGPQVVLHNDQEISTEIDFVIQKWPAENATPSYRGGKGTPNGASTSSRGWGRPGTPRGGFDSPRGRGRGRGDFDYGNRSRGRGRGQGWGRGRGFGGATPQIIGPLSELLFAERPLLRPVIFVKSAETPYLFMEKEDIFKPGVEETGDGEQDHVPTAERVARVFSGRPVPPAGFDQEEGEEELEEIDFSEIGRIQAEVDAAAALAPKGVTSTSLDEVEERFTGIRIRSTTQQVVSFKVADGSPPAGPSLQDPTDDTPLFVIDTTPAPVLDGGSNSVLVNTHPSDTPLGELADDDDLIVYDAPNPRSTTTTAAPSGRQTPEAGIPVTTSLITEPTISLPEHVPPSQEDPAELQASVSATVPETPAAPTTFASVHFSFKDSPSAKRTPQRVTMFTAGSSARSKLRARVTQRQASRKKRGTFGSFGAMMEEAHIRGEDVKDPRWEERRRDDSDIDWGDEDEEQGGGASPPAAGSSRAHLFAAEGMDIDPELDPNFAALVSFAKGMAPQGDAFVTMDDIADQKKMEEEDAHVDERASSGESNGASDDDGEDEVDAAINAEEEQMLGEEESDAEYDESFDAQLKRIRKAAEGKRKAANPDDDSEDDSEDDYDDLFMTKADEDEEFLDQLDMLMDQNQHLLKGKDRKQRNALFRSIHHGEFLDQEDYNLTNKQRQEQVKDLGPELLDQWEKDRAKKAENKRKRAEARLLLAADPLAPKKGGKKGHKAMLAAARLDPTINVIPNRIIDTTTLVQQIRRFIADVGGPNTMSLPPADKATRKNVHDLATAFNLKSASKGKGDARYTTLTKTTRSGLGVNEKKVGHILRRGTSRGYEFVDGGRGDGRRGGGGPPIHREGAVVGEAAPKINESNKGFRMLESMGWTEGERIGLSGGLDVPLVAIMKKSKLGLGATKEDRK</sequence>
<keyword evidence="2" id="KW-1185">Reference proteome</keyword>